<evidence type="ECO:0000313" key="5">
    <source>
        <dbReference type="Proteomes" id="UP000297280"/>
    </source>
</evidence>
<name>A0A4Z1KMU3_9HELO</name>
<evidence type="ECO:0000256" key="2">
    <source>
        <dbReference type="SAM" id="Phobius"/>
    </source>
</evidence>
<protein>
    <recommendedName>
        <fullName evidence="3">J domain-containing protein</fullName>
    </recommendedName>
</protein>
<dbReference type="SMART" id="SM00271">
    <property type="entry name" value="DnaJ"/>
    <property type="match status" value="1"/>
</dbReference>
<dbReference type="PANTHER" id="PTHR24074">
    <property type="entry name" value="CO-CHAPERONE PROTEIN DJLA"/>
    <property type="match status" value="1"/>
</dbReference>
<keyword evidence="2" id="KW-0812">Transmembrane</keyword>
<comment type="caution">
    <text evidence="4">The sequence shown here is derived from an EMBL/GenBank/DDBJ whole genome shotgun (WGS) entry which is preliminary data.</text>
</comment>
<feature type="compositionally biased region" description="Polar residues" evidence="1">
    <location>
        <begin position="346"/>
        <end position="369"/>
    </location>
</feature>
<feature type="region of interest" description="Disordered" evidence="1">
    <location>
        <begin position="342"/>
        <end position="433"/>
    </location>
</feature>
<dbReference type="InterPro" id="IPR036869">
    <property type="entry name" value="J_dom_sf"/>
</dbReference>
<dbReference type="InterPro" id="IPR001623">
    <property type="entry name" value="DnaJ_domain"/>
</dbReference>
<organism evidence="4 5">
    <name type="scientific">Botrytis porri</name>
    <dbReference type="NCBI Taxonomy" id="87229"/>
    <lineage>
        <taxon>Eukaryota</taxon>
        <taxon>Fungi</taxon>
        <taxon>Dikarya</taxon>
        <taxon>Ascomycota</taxon>
        <taxon>Pezizomycotina</taxon>
        <taxon>Leotiomycetes</taxon>
        <taxon>Helotiales</taxon>
        <taxon>Sclerotiniaceae</taxon>
        <taxon>Botrytis</taxon>
    </lineage>
</organism>
<feature type="domain" description="J" evidence="3">
    <location>
        <begin position="18"/>
        <end position="100"/>
    </location>
</feature>
<feature type="region of interest" description="Disordered" evidence="1">
    <location>
        <begin position="272"/>
        <end position="303"/>
    </location>
</feature>
<dbReference type="CDD" id="cd06257">
    <property type="entry name" value="DnaJ"/>
    <property type="match status" value="1"/>
</dbReference>
<dbReference type="PROSITE" id="PS50076">
    <property type="entry name" value="DNAJ_2"/>
    <property type="match status" value="1"/>
</dbReference>
<dbReference type="SUPFAM" id="SSF46565">
    <property type="entry name" value="Chaperone J-domain"/>
    <property type="match status" value="1"/>
</dbReference>
<dbReference type="Gene3D" id="1.10.287.110">
    <property type="entry name" value="DnaJ domain"/>
    <property type="match status" value="1"/>
</dbReference>
<dbReference type="AlphaFoldDB" id="A0A4Z1KMU3"/>
<feature type="transmembrane region" description="Helical" evidence="2">
    <location>
        <begin position="242"/>
        <end position="264"/>
    </location>
</feature>
<feature type="compositionally biased region" description="Acidic residues" evidence="1">
    <location>
        <begin position="567"/>
        <end position="577"/>
    </location>
</feature>
<dbReference type="Pfam" id="PF00226">
    <property type="entry name" value="DnaJ"/>
    <property type="match status" value="1"/>
</dbReference>
<evidence type="ECO:0000313" key="4">
    <source>
        <dbReference type="EMBL" id="TGO84924.1"/>
    </source>
</evidence>
<dbReference type="InterPro" id="IPR050817">
    <property type="entry name" value="DjlA_DnaK_co-chaperone"/>
</dbReference>
<dbReference type="Proteomes" id="UP000297280">
    <property type="component" value="Unassembled WGS sequence"/>
</dbReference>
<feature type="compositionally biased region" description="Low complexity" evidence="1">
    <location>
        <begin position="370"/>
        <end position="382"/>
    </location>
</feature>
<feature type="compositionally biased region" description="Low complexity" evidence="1">
    <location>
        <begin position="395"/>
        <end position="417"/>
    </location>
</feature>
<dbReference type="EMBL" id="PQXO01000449">
    <property type="protein sequence ID" value="TGO84924.1"/>
    <property type="molecule type" value="Genomic_DNA"/>
</dbReference>
<evidence type="ECO:0000259" key="3">
    <source>
        <dbReference type="PROSITE" id="PS50076"/>
    </source>
</evidence>
<dbReference type="PRINTS" id="PR00625">
    <property type="entry name" value="JDOMAIN"/>
</dbReference>
<keyword evidence="2" id="KW-1133">Transmembrane helix</keyword>
<feature type="region of interest" description="Disordered" evidence="1">
    <location>
        <begin position="533"/>
        <end position="577"/>
    </location>
</feature>
<dbReference type="STRING" id="87229.A0A4Z1KMU3"/>
<gene>
    <name evidence="4" type="ORF">BPOR_0450g00040</name>
</gene>
<reference evidence="4 5" key="1">
    <citation type="submission" date="2017-12" db="EMBL/GenBank/DDBJ databases">
        <title>Comparative genomics of Botrytis spp.</title>
        <authorList>
            <person name="Valero-Jimenez C.A."/>
            <person name="Tapia P."/>
            <person name="Veloso J."/>
            <person name="Silva-Moreno E."/>
            <person name="Staats M."/>
            <person name="Valdes J.H."/>
            <person name="Van Kan J.A.L."/>
        </authorList>
    </citation>
    <scope>NUCLEOTIDE SEQUENCE [LARGE SCALE GENOMIC DNA]</scope>
    <source>
        <strain evidence="4 5">MUCL3349</strain>
    </source>
</reference>
<proteinExistence type="predicted"/>
<evidence type="ECO:0000256" key="1">
    <source>
        <dbReference type="SAM" id="MobiDB-lite"/>
    </source>
</evidence>
<sequence>MNEIMKKYWQCHSPNLTPHYYNLDLPLSATQEEIEQAHRRLLELIHPDNLRGTEQNNSAETAIQLINEAYEVLSDDEKRFHHLMVCEKVFGCRSSSDYLPRFGIDYWNSRWVRKHREIDSFAPKPWPWDYDTLSTELMCPTGEHGGIQFCTATWVNVVHILVDNLLPYSMSDSIWRRVETWKSGNHSNETIKDIYLDFQRGCDNFKVLIEKREPYIPWSQIPANTDWPTLGKQCTLFCVDILTVPFGIFCIIFFLLTLLSFQTVKKPKRERRRPVFRAPSARSSREPTYRTIDGDIAQSQNQSHTRAWRRQSYSYPSERYYYADEEFTLLYRLGKPQNYSVKEVSSRYTNPSDKSNSTRYPTVTTRQGRATNSATTNSTDDSIPTRNKSLKEPQPRSQSQSSSPSSSTSRSSSTQSSDTKAQRSPIPANASQFFSLNPSERHYYYPNADLPLRERHNTSTSYPPIRQRYVHYEDEKDWADDERTPRLCMALTATGKQCSRRVSLVTPLSGSTVEALVSPLCYQHRHVRKWVREAKERDPPAEESVSSVGRDGLPEEESRRSSVRFLDEDEDDEDDEY</sequence>
<keyword evidence="5" id="KW-1185">Reference proteome</keyword>
<accession>A0A4Z1KMU3</accession>
<keyword evidence="2" id="KW-0472">Membrane</keyword>